<dbReference type="PANTHER" id="PTHR43531:SF14">
    <property type="entry name" value="METHYL-ACCEPTING CHEMOTAXIS PROTEIN I-RELATED"/>
    <property type="match status" value="1"/>
</dbReference>
<dbReference type="SMART" id="SM00319">
    <property type="entry name" value="TarH"/>
    <property type="match status" value="1"/>
</dbReference>
<name>A0ABS6M163_9GAMM</name>
<evidence type="ECO:0000256" key="1">
    <source>
        <dbReference type="ARBA" id="ARBA00004651"/>
    </source>
</evidence>
<evidence type="ECO:0000256" key="6">
    <source>
        <dbReference type="ARBA" id="ARBA00022989"/>
    </source>
</evidence>
<feature type="domain" description="HAMP" evidence="12">
    <location>
        <begin position="214"/>
        <end position="266"/>
    </location>
</feature>
<dbReference type="InterPro" id="IPR051310">
    <property type="entry name" value="MCP_chemotaxis"/>
</dbReference>
<keyword evidence="5" id="KW-0812">Transmembrane</keyword>
<reference evidence="13 14" key="1">
    <citation type="submission" date="2021-03" db="EMBL/GenBank/DDBJ databases">
        <title>Five novel Rahnella species.</title>
        <authorList>
            <person name="Brady C."/>
            <person name="Asselin J."/>
            <person name="Beer S."/>
            <person name="Bruberg M.B."/>
            <person name="Crampton B."/>
            <person name="Venter S."/>
            <person name="Arnold D."/>
            <person name="Denman S."/>
        </authorList>
    </citation>
    <scope>NUCLEOTIDE SEQUENCE [LARGE SCALE GENOMIC DNA]</scope>
    <source>
        <strain evidence="13 14">H11b</strain>
    </source>
</reference>
<dbReference type="SMART" id="SM00283">
    <property type="entry name" value="MA"/>
    <property type="match status" value="1"/>
</dbReference>
<comment type="caution">
    <text evidence="13">The sequence shown here is derived from an EMBL/GenBank/DDBJ whole genome shotgun (WGS) entry which is preliminary data.</text>
</comment>
<evidence type="ECO:0000256" key="10">
    <source>
        <dbReference type="PROSITE-ProRule" id="PRU00284"/>
    </source>
</evidence>
<keyword evidence="2" id="KW-1003">Cell membrane</keyword>
<dbReference type="PROSITE" id="PS50111">
    <property type="entry name" value="CHEMOTAXIS_TRANSDUC_2"/>
    <property type="match status" value="1"/>
</dbReference>
<keyword evidence="14" id="KW-1185">Reference proteome</keyword>
<keyword evidence="6" id="KW-1133">Transmembrane helix</keyword>
<dbReference type="RefSeq" id="WP_217174798.1">
    <property type="nucleotide sequence ID" value="NZ_JAFMOW010000067.1"/>
</dbReference>
<protein>
    <submittedName>
        <fullName evidence="13">Tar ligand binding domain-containing protein</fullName>
    </submittedName>
</protein>
<dbReference type="InterPro" id="IPR003660">
    <property type="entry name" value="HAMP_dom"/>
</dbReference>
<proteinExistence type="inferred from homology"/>
<accession>A0ABS6M163</accession>
<dbReference type="CDD" id="cd19407">
    <property type="entry name" value="Tar_Tsr_sensor"/>
    <property type="match status" value="1"/>
</dbReference>
<dbReference type="Pfam" id="PF00015">
    <property type="entry name" value="MCPsignal"/>
    <property type="match status" value="1"/>
</dbReference>
<dbReference type="EMBL" id="JAFMOW010000067">
    <property type="protein sequence ID" value="MBU9857740.1"/>
    <property type="molecule type" value="Genomic_DNA"/>
</dbReference>
<sequence length="543" mass="58292">MLLSRMKVVTSLMVIVCLFGFLQLTSAGLFLKSLKHDNENFNALQTIRQQQSLLNNTWVALLDARSSISIAAIQFLVDGKKGDADIDVDDVLNLASHSLKEAETHWKKYLLLTKIAGSNSAEIQQKYETFHRALIELLGYMREGNITAANNQPTGKYQKAFSEEYDKYLAQIDSNFANAMVDSHQSYQTAKWVTLSVLLVVLTISIIVWKGIQNALITPLNKAIDCLRLIASGQLNTPIDIHSAHEISQLVSTIRHMQDELSRTVGNVRASANVILSGAVDISTGNKDLSSRTEQQAVALEETAASMIELSATVKQNAENASQASKLALSASDIASHGGKLVDNVVLTMGEIASSSQKIADITNIIDSIAFQTNILALNAAVEAARAGEEGRGFAVVAGEVRNLAQRSAEAAKQIKTLITDSVDKVGTGSELVESAGETMHEIVRAVTRVTDIMSEIASASDEQSRGIDQIGIAVTEMDGVTQQNSLLVQESATAAVSLEEQAKSLTQAVSVFVINTQSESSAAFDPFSDRAVDTPATLPASA</sequence>
<evidence type="ECO:0000256" key="3">
    <source>
        <dbReference type="ARBA" id="ARBA00022481"/>
    </source>
</evidence>
<dbReference type="Pfam" id="PF00672">
    <property type="entry name" value="HAMP"/>
    <property type="match status" value="1"/>
</dbReference>
<dbReference type="PROSITE" id="PS50885">
    <property type="entry name" value="HAMP"/>
    <property type="match status" value="1"/>
</dbReference>
<evidence type="ECO:0000259" key="11">
    <source>
        <dbReference type="PROSITE" id="PS50111"/>
    </source>
</evidence>
<keyword evidence="3" id="KW-0488">Methylation</keyword>
<keyword evidence="4" id="KW-0145">Chemotaxis</keyword>
<dbReference type="InterPro" id="IPR004089">
    <property type="entry name" value="MCPsignal_dom"/>
</dbReference>
<dbReference type="CDD" id="cd11386">
    <property type="entry name" value="MCP_signal"/>
    <property type="match status" value="1"/>
</dbReference>
<dbReference type="PANTHER" id="PTHR43531">
    <property type="entry name" value="PROTEIN ICFG"/>
    <property type="match status" value="1"/>
</dbReference>
<evidence type="ECO:0000256" key="5">
    <source>
        <dbReference type="ARBA" id="ARBA00022692"/>
    </source>
</evidence>
<gene>
    <name evidence="13" type="ORF">J1778_20930</name>
</gene>
<comment type="subcellular location">
    <subcellularLocation>
        <location evidence="1">Cell membrane</location>
        <topology evidence="1">Multi-pass membrane protein</topology>
    </subcellularLocation>
</comment>
<dbReference type="SMART" id="SM00304">
    <property type="entry name" value="HAMP"/>
    <property type="match status" value="1"/>
</dbReference>
<organism evidence="13 14">
    <name type="scientific">Rahnella bonaserana</name>
    <dbReference type="NCBI Taxonomy" id="2816248"/>
    <lineage>
        <taxon>Bacteria</taxon>
        <taxon>Pseudomonadati</taxon>
        <taxon>Pseudomonadota</taxon>
        <taxon>Gammaproteobacteria</taxon>
        <taxon>Enterobacterales</taxon>
        <taxon>Yersiniaceae</taxon>
        <taxon>Rahnella</taxon>
    </lineage>
</organism>
<dbReference type="Proteomes" id="UP000734343">
    <property type="component" value="Unassembled WGS sequence"/>
</dbReference>
<comment type="similarity">
    <text evidence="9">Belongs to the methyl-accepting chemotaxis (MCP) protein family.</text>
</comment>
<keyword evidence="7" id="KW-0472">Membrane</keyword>
<dbReference type="Pfam" id="PF02203">
    <property type="entry name" value="TarH"/>
    <property type="match status" value="1"/>
</dbReference>
<evidence type="ECO:0000313" key="14">
    <source>
        <dbReference type="Proteomes" id="UP000734343"/>
    </source>
</evidence>
<evidence type="ECO:0000313" key="13">
    <source>
        <dbReference type="EMBL" id="MBU9857740.1"/>
    </source>
</evidence>
<keyword evidence="8 10" id="KW-0807">Transducer</keyword>
<evidence type="ECO:0000256" key="8">
    <source>
        <dbReference type="ARBA" id="ARBA00023224"/>
    </source>
</evidence>
<feature type="domain" description="Methyl-accepting transducer" evidence="11">
    <location>
        <begin position="271"/>
        <end position="500"/>
    </location>
</feature>
<evidence type="ECO:0000256" key="2">
    <source>
        <dbReference type="ARBA" id="ARBA00022475"/>
    </source>
</evidence>
<evidence type="ECO:0000259" key="12">
    <source>
        <dbReference type="PROSITE" id="PS50885"/>
    </source>
</evidence>
<evidence type="ECO:0000256" key="4">
    <source>
        <dbReference type="ARBA" id="ARBA00022500"/>
    </source>
</evidence>
<evidence type="ECO:0000256" key="7">
    <source>
        <dbReference type="ARBA" id="ARBA00023136"/>
    </source>
</evidence>
<dbReference type="InterPro" id="IPR003122">
    <property type="entry name" value="Tar_rcpt_lig-bd"/>
</dbReference>
<dbReference type="CDD" id="cd06225">
    <property type="entry name" value="HAMP"/>
    <property type="match status" value="1"/>
</dbReference>
<evidence type="ECO:0000256" key="9">
    <source>
        <dbReference type="ARBA" id="ARBA00029447"/>
    </source>
</evidence>